<keyword evidence="1" id="KW-0732">Signal</keyword>
<dbReference type="OrthoDB" id="9799367at2"/>
<reference evidence="3 4" key="1">
    <citation type="submission" date="2018-01" db="EMBL/GenBank/DDBJ databases">
        <authorList>
            <person name="Paulsen S."/>
            <person name="Gram L.K."/>
        </authorList>
    </citation>
    <scope>NUCLEOTIDE SEQUENCE [LARGE SCALE GENOMIC DNA]</scope>
    <source>
        <strain evidence="3 4">S3790</strain>
    </source>
</reference>
<feature type="chain" id="PRO_5024434829" evidence="1">
    <location>
        <begin position="21"/>
        <end position="455"/>
    </location>
</feature>
<feature type="domain" description="Beta-lactamase-related" evidence="2">
    <location>
        <begin position="36"/>
        <end position="346"/>
    </location>
</feature>
<dbReference type="InterPro" id="IPR001466">
    <property type="entry name" value="Beta-lactam-related"/>
</dbReference>
<dbReference type="InterPro" id="IPR050491">
    <property type="entry name" value="AmpC-like"/>
</dbReference>
<feature type="signal peptide" evidence="1">
    <location>
        <begin position="1"/>
        <end position="20"/>
    </location>
</feature>
<dbReference type="Pfam" id="PF00144">
    <property type="entry name" value="Beta-lactamase"/>
    <property type="match status" value="1"/>
</dbReference>
<dbReference type="SUPFAM" id="SSF56601">
    <property type="entry name" value="beta-lactamase/transpeptidase-like"/>
    <property type="match status" value="1"/>
</dbReference>
<name>A0A5S3VB99_9GAMM</name>
<evidence type="ECO:0000259" key="2">
    <source>
        <dbReference type="Pfam" id="PF00144"/>
    </source>
</evidence>
<comment type="caution">
    <text evidence="3">The sequence shown here is derived from an EMBL/GenBank/DDBJ whole genome shotgun (WGS) entry which is preliminary data.</text>
</comment>
<dbReference type="AlphaFoldDB" id="A0A5S3VB99"/>
<evidence type="ECO:0000313" key="3">
    <source>
        <dbReference type="EMBL" id="TMO68801.1"/>
    </source>
</evidence>
<dbReference type="EMBL" id="PNBX01000029">
    <property type="protein sequence ID" value="TMO68801.1"/>
    <property type="molecule type" value="Genomic_DNA"/>
</dbReference>
<gene>
    <name evidence="3" type="ORF">CWC19_07730</name>
</gene>
<keyword evidence="3" id="KW-0378">Hydrolase</keyword>
<proteinExistence type="predicted"/>
<dbReference type="Gene3D" id="3.40.710.10">
    <property type="entry name" value="DD-peptidase/beta-lactamase superfamily"/>
    <property type="match status" value="1"/>
</dbReference>
<dbReference type="GO" id="GO:0016787">
    <property type="term" value="F:hydrolase activity"/>
    <property type="evidence" value="ECO:0007669"/>
    <property type="project" value="UniProtKB-KW"/>
</dbReference>
<dbReference type="PANTHER" id="PTHR46825:SF9">
    <property type="entry name" value="BETA-LACTAMASE-RELATED DOMAIN-CONTAINING PROTEIN"/>
    <property type="match status" value="1"/>
</dbReference>
<protein>
    <submittedName>
        <fullName evidence="3">Serine hydrolase</fullName>
    </submittedName>
</protein>
<dbReference type="RefSeq" id="WP_138591340.1">
    <property type="nucleotide sequence ID" value="NZ_PNBX01000029.1"/>
</dbReference>
<reference evidence="4" key="2">
    <citation type="submission" date="2019-06" db="EMBL/GenBank/DDBJ databases">
        <title>Co-occurence of chitin degradation, pigmentation and bioactivity in marine Pseudoalteromonas.</title>
        <authorList>
            <person name="Sonnenschein E.C."/>
            <person name="Bech P.K."/>
        </authorList>
    </citation>
    <scope>NUCLEOTIDE SEQUENCE [LARGE SCALE GENOMIC DNA]</scope>
    <source>
        <strain evidence="4">S3790</strain>
    </source>
</reference>
<evidence type="ECO:0000256" key="1">
    <source>
        <dbReference type="SAM" id="SignalP"/>
    </source>
</evidence>
<dbReference type="PANTHER" id="PTHR46825">
    <property type="entry name" value="D-ALANYL-D-ALANINE-CARBOXYPEPTIDASE/ENDOPEPTIDASE AMPH"/>
    <property type="match status" value="1"/>
</dbReference>
<sequence>MVRFIALSVVIGMCSFSVLAQTLKFDTVLQCHNSLSEPGMVVRLEQSDKLIYSGAIGIADLKTMRQLQVDDVFQIGSITKTFTAAAIFKLLESNKLSLKDPVGKFIPNINPHYKHLILEHILSHTSGLPDYLDDPTVHKVWDEYASIEDVINRITKKPVQSNPTEEYSYSNLGYILLGKVIEVASGLPYSAYLEEVFFKPLQMKNTFVMTKGLSVGNIQGYTTRDPAAKQYIKAEKLISRSWKVDRSWIFSSGAIASTLADMSRWNKALSSGEVITLQNFTLMATKTRLNSGKYIKYGLGLNIQPLATVDSLSHEGMVPGFLSWNVSFPEHNLFATAFSNADTKHPGPMLLDMIALQLKLSPEPLIDSQKVKQLAQKLVGRYQSSSSKVLTISLEGNTLYAQYGDDTKRKIIPREDSSFSNECTENYFQLRENAGKSKIVPIYLYQGEQEALIKL</sequence>
<organism evidence="3 4">
    <name type="scientific">Pseudoalteromonas aurantia</name>
    <dbReference type="NCBI Taxonomy" id="43654"/>
    <lineage>
        <taxon>Bacteria</taxon>
        <taxon>Pseudomonadati</taxon>
        <taxon>Pseudomonadota</taxon>
        <taxon>Gammaproteobacteria</taxon>
        <taxon>Alteromonadales</taxon>
        <taxon>Pseudoalteromonadaceae</taxon>
        <taxon>Pseudoalteromonas</taxon>
    </lineage>
</organism>
<dbReference type="Proteomes" id="UP000307217">
    <property type="component" value="Unassembled WGS sequence"/>
</dbReference>
<accession>A0A5S3VB99</accession>
<dbReference type="InterPro" id="IPR012338">
    <property type="entry name" value="Beta-lactam/transpept-like"/>
</dbReference>
<evidence type="ECO:0000313" key="4">
    <source>
        <dbReference type="Proteomes" id="UP000307217"/>
    </source>
</evidence>